<feature type="binding site" evidence="5">
    <location>
        <position position="73"/>
    </location>
    <ligand>
        <name>S-adenosyl-L-methionine</name>
        <dbReference type="ChEBI" id="CHEBI:59789"/>
    </ligand>
</feature>
<accession>A0A1G9TIT8</accession>
<protein>
    <recommendedName>
        <fullName evidence="5">Ribosomal RNA large subunit methyltransferase H</fullName>
        <ecNumber evidence="5">2.1.1.177</ecNumber>
    </recommendedName>
    <alternativeName>
        <fullName evidence="5">23S rRNA (pseudouridine1915-N3)-methyltransferase</fullName>
    </alternativeName>
    <alternativeName>
        <fullName evidence="5">23S rRNA m3Psi1915 methyltransferase</fullName>
    </alternativeName>
    <alternativeName>
        <fullName evidence="5">rRNA (pseudouridine-N3-)-methyltransferase RlmH</fullName>
    </alternativeName>
</protein>
<keyword evidence="7" id="KW-1185">Reference proteome</keyword>
<keyword evidence="3 5" id="KW-0949">S-adenosyl-L-methionine</keyword>
<dbReference type="EMBL" id="FNHH01000013">
    <property type="protein sequence ID" value="SDM47035.1"/>
    <property type="molecule type" value="Genomic_DNA"/>
</dbReference>
<dbReference type="OrthoDB" id="9806643at2"/>
<proteinExistence type="inferred from homology"/>
<dbReference type="RefSeq" id="WP_090704583.1">
    <property type="nucleotide sequence ID" value="NZ_FNHH01000013.1"/>
</dbReference>
<comment type="catalytic activity">
    <reaction evidence="5">
        <text>pseudouridine(1915) in 23S rRNA + S-adenosyl-L-methionine = N(3)-methylpseudouridine(1915) in 23S rRNA + S-adenosyl-L-homocysteine + H(+)</text>
        <dbReference type="Rhea" id="RHEA:42752"/>
        <dbReference type="Rhea" id="RHEA-COMP:10221"/>
        <dbReference type="Rhea" id="RHEA-COMP:10222"/>
        <dbReference type="ChEBI" id="CHEBI:15378"/>
        <dbReference type="ChEBI" id="CHEBI:57856"/>
        <dbReference type="ChEBI" id="CHEBI:59789"/>
        <dbReference type="ChEBI" id="CHEBI:65314"/>
        <dbReference type="ChEBI" id="CHEBI:74486"/>
        <dbReference type="EC" id="2.1.1.177"/>
    </reaction>
</comment>
<comment type="subcellular location">
    <subcellularLocation>
        <location evidence="5">Cytoplasm</location>
    </subcellularLocation>
</comment>
<keyword evidence="5" id="KW-0698">rRNA processing</keyword>
<dbReference type="PANTHER" id="PTHR33603">
    <property type="entry name" value="METHYLTRANSFERASE"/>
    <property type="match status" value="1"/>
</dbReference>
<dbReference type="Proteomes" id="UP000199226">
    <property type="component" value="Unassembled WGS sequence"/>
</dbReference>
<dbReference type="CDD" id="cd18081">
    <property type="entry name" value="RlmH-like"/>
    <property type="match status" value="1"/>
</dbReference>
<organism evidence="6 7">
    <name type="scientific">Daejeonella rubra</name>
    <dbReference type="NCBI Taxonomy" id="990371"/>
    <lineage>
        <taxon>Bacteria</taxon>
        <taxon>Pseudomonadati</taxon>
        <taxon>Bacteroidota</taxon>
        <taxon>Sphingobacteriia</taxon>
        <taxon>Sphingobacteriales</taxon>
        <taxon>Sphingobacteriaceae</taxon>
        <taxon>Daejeonella</taxon>
    </lineage>
</organism>
<keyword evidence="2 5" id="KW-0808">Transferase</keyword>
<evidence type="ECO:0000256" key="1">
    <source>
        <dbReference type="ARBA" id="ARBA00022603"/>
    </source>
</evidence>
<dbReference type="GO" id="GO:0005737">
    <property type="term" value="C:cytoplasm"/>
    <property type="evidence" value="ECO:0007669"/>
    <property type="project" value="UniProtKB-SubCell"/>
</dbReference>
<dbReference type="GO" id="GO:0070038">
    <property type="term" value="F:rRNA (pseudouridine-N3-)-methyltransferase activity"/>
    <property type="evidence" value="ECO:0007669"/>
    <property type="project" value="UniProtKB-UniRule"/>
</dbReference>
<comment type="function">
    <text evidence="5">Specifically methylates the pseudouridine at position 1915 (m3Psi1915) in 23S rRNA.</text>
</comment>
<keyword evidence="1 5" id="KW-0489">Methyltransferase</keyword>
<dbReference type="HAMAP" id="MF_00658">
    <property type="entry name" value="23SrRNA_methyltr_H"/>
    <property type="match status" value="1"/>
</dbReference>
<reference evidence="7" key="1">
    <citation type="submission" date="2016-10" db="EMBL/GenBank/DDBJ databases">
        <authorList>
            <person name="Varghese N."/>
            <person name="Submissions S."/>
        </authorList>
    </citation>
    <scope>NUCLEOTIDE SEQUENCE [LARGE SCALE GENOMIC DNA]</scope>
    <source>
        <strain evidence="7">DSM 24536</strain>
    </source>
</reference>
<dbReference type="PANTHER" id="PTHR33603:SF1">
    <property type="entry name" value="RIBOSOMAL RNA LARGE SUBUNIT METHYLTRANSFERASE H"/>
    <property type="match status" value="1"/>
</dbReference>
<gene>
    <name evidence="5" type="primary">rlmH</name>
    <name evidence="6" type="ORF">SAMN05421813_11319</name>
</gene>
<feature type="binding site" evidence="5">
    <location>
        <begin position="124"/>
        <end position="129"/>
    </location>
    <ligand>
        <name>S-adenosyl-L-methionine</name>
        <dbReference type="ChEBI" id="CHEBI:59789"/>
    </ligand>
</feature>
<keyword evidence="5" id="KW-0963">Cytoplasm</keyword>
<evidence type="ECO:0000256" key="5">
    <source>
        <dbReference type="HAMAP-Rule" id="MF_00658"/>
    </source>
</evidence>
<dbReference type="AlphaFoldDB" id="A0A1G9TIT8"/>
<sequence>MKITLLTIGKTEDKYLIEGIDIYFKRLKHYIPFKITEIPELKNTKSLSKEQQKSREAELIFKNIQSTDHVILLDENGKEFSSKDFSVYLNKKMVGGQQHLVFIIGGPYGFSDEVYSRSNDKISLSQMTFSHQMIRLFFAEQLYRAYTILKGEPYHHD</sequence>
<feature type="binding site" evidence="5">
    <location>
        <position position="105"/>
    </location>
    <ligand>
        <name>S-adenosyl-L-methionine</name>
        <dbReference type="ChEBI" id="CHEBI:59789"/>
    </ligand>
</feature>
<dbReference type="InterPro" id="IPR029028">
    <property type="entry name" value="Alpha/beta_knot_MTases"/>
</dbReference>
<dbReference type="PIRSF" id="PIRSF004505">
    <property type="entry name" value="MT_bac"/>
    <property type="match status" value="1"/>
</dbReference>
<dbReference type="NCBIfam" id="NF000990">
    <property type="entry name" value="PRK00103.2-4"/>
    <property type="match status" value="1"/>
</dbReference>
<evidence type="ECO:0000313" key="7">
    <source>
        <dbReference type="Proteomes" id="UP000199226"/>
    </source>
</evidence>
<evidence type="ECO:0000256" key="3">
    <source>
        <dbReference type="ARBA" id="ARBA00022691"/>
    </source>
</evidence>
<evidence type="ECO:0000256" key="4">
    <source>
        <dbReference type="ARBA" id="ARBA00038303"/>
    </source>
</evidence>
<dbReference type="SUPFAM" id="SSF75217">
    <property type="entry name" value="alpha/beta knot"/>
    <property type="match status" value="1"/>
</dbReference>
<dbReference type="Pfam" id="PF02590">
    <property type="entry name" value="SPOUT_MTase"/>
    <property type="match status" value="1"/>
</dbReference>
<dbReference type="EC" id="2.1.1.177" evidence="5"/>
<evidence type="ECO:0000256" key="2">
    <source>
        <dbReference type="ARBA" id="ARBA00022679"/>
    </source>
</evidence>
<comment type="similarity">
    <text evidence="4 5">Belongs to the RNA methyltransferase RlmH family.</text>
</comment>
<dbReference type="STRING" id="990371.SAMN05421813_11319"/>
<dbReference type="Gene3D" id="3.40.1280.10">
    <property type="match status" value="1"/>
</dbReference>
<name>A0A1G9TIT8_9SPHI</name>
<dbReference type="InterPro" id="IPR003742">
    <property type="entry name" value="RlmH-like"/>
</dbReference>
<comment type="subunit">
    <text evidence="5">Homodimer.</text>
</comment>
<dbReference type="InterPro" id="IPR029026">
    <property type="entry name" value="tRNA_m1G_MTases_N"/>
</dbReference>
<evidence type="ECO:0000313" key="6">
    <source>
        <dbReference type="EMBL" id="SDM47035.1"/>
    </source>
</evidence>